<evidence type="ECO:0000259" key="6">
    <source>
        <dbReference type="PROSITE" id="PS51007"/>
    </source>
</evidence>
<dbReference type="Pfam" id="PF07624">
    <property type="entry name" value="PSD2"/>
    <property type="match status" value="1"/>
</dbReference>
<reference evidence="7 8" key="1">
    <citation type="submission" date="2019-02" db="EMBL/GenBank/DDBJ databases">
        <title>Deep-cultivation of Planctomycetes and their phenomic and genomic characterization uncovers novel biology.</title>
        <authorList>
            <person name="Wiegand S."/>
            <person name="Jogler M."/>
            <person name="Boedeker C."/>
            <person name="Pinto D."/>
            <person name="Vollmers J."/>
            <person name="Rivas-Marin E."/>
            <person name="Kohn T."/>
            <person name="Peeters S.H."/>
            <person name="Heuer A."/>
            <person name="Rast P."/>
            <person name="Oberbeckmann S."/>
            <person name="Bunk B."/>
            <person name="Jeske O."/>
            <person name="Meyerdierks A."/>
            <person name="Storesund J.E."/>
            <person name="Kallscheuer N."/>
            <person name="Luecker S."/>
            <person name="Lage O.M."/>
            <person name="Pohl T."/>
            <person name="Merkel B.J."/>
            <person name="Hornburger P."/>
            <person name="Mueller R.-W."/>
            <person name="Bruemmer F."/>
            <person name="Labrenz M."/>
            <person name="Spormann A.M."/>
            <person name="Op den Camp H."/>
            <person name="Overmann J."/>
            <person name="Amann R."/>
            <person name="Jetten M.S.M."/>
            <person name="Mascher T."/>
            <person name="Medema M.H."/>
            <person name="Devos D.P."/>
            <person name="Kaster A.-K."/>
            <person name="Ovreas L."/>
            <person name="Rohde M."/>
            <person name="Galperin M.Y."/>
            <person name="Jogler C."/>
        </authorList>
    </citation>
    <scope>NUCLEOTIDE SEQUENCE [LARGE SCALE GENOMIC DNA]</scope>
    <source>
        <strain evidence="7 8">Mal4</strain>
    </source>
</reference>
<evidence type="ECO:0000313" key="7">
    <source>
        <dbReference type="EMBL" id="QDU41073.1"/>
    </source>
</evidence>
<dbReference type="InterPro" id="IPR011478">
    <property type="entry name" value="DUF1585"/>
</dbReference>
<dbReference type="Pfam" id="PF07627">
    <property type="entry name" value="PSCyt3"/>
    <property type="match status" value="1"/>
</dbReference>
<dbReference type="EMBL" id="CP036275">
    <property type="protein sequence ID" value="QDU41073.1"/>
    <property type="molecule type" value="Genomic_DNA"/>
</dbReference>
<dbReference type="GO" id="GO:0009055">
    <property type="term" value="F:electron transfer activity"/>
    <property type="evidence" value="ECO:0007669"/>
    <property type="project" value="InterPro"/>
</dbReference>
<dbReference type="Pfam" id="PF07637">
    <property type="entry name" value="PSD5"/>
    <property type="match status" value="1"/>
</dbReference>
<accession>A0A517ZEZ4</accession>
<keyword evidence="2 4" id="KW-0479">Metal-binding</keyword>
<dbReference type="Pfam" id="PF07631">
    <property type="entry name" value="PSD4"/>
    <property type="match status" value="1"/>
</dbReference>
<keyword evidence="3 4" id="KW-0408">Iron</keyword>
<dbReference type="Proteomes" id="UP000320496">
    <property type="component" value="Chromosome"/>
</dbReference>
<dbReference type="SUPFAM" id="SSF46626">
    <property type="entry name" value="Cytochrome c"/>
    <property type="match status" value="1"/>
</dbReference>
<evidence type="ECO:0000256" key="3">
    <source>
        <dbReference type="ARBA" id="ARBA00023004"/>
    </source>
</evidence>
<dbReference type="Pfam" id="PF07626">
    <property type="entry name" value="PSD3"/>
    <property type="match status" value="1"/>
</dbReference>
<dbReference type="AlphaFoldDB" id="A0A517ZEZ4"/>
<dbReference type="InterPro" id="IPR013043">
    <property type="entry name" value="DUF1595"/>
</dbReference>
<dbReference type="InterPro" id="IPR031768">
    <property type="entry name" value="CBM60_xylan-bd"/>
</dbReference>
<dbReference type="InterPro" id="IPR013039">
    <property type="entry name" value="DUF1588"/>
</dbReference>
<evidence type="ECO:0000256" key="5">
    <source>
        <dbReference type="SAM" id="MobiDB-lite"/>
    </source>
</evidence>
<protein>
    <recommendedName>
        <fullName evidence="6">Cytochrome c domain-containing protein</fullName>
    </recommendedName>
</protein>
<dbReference type="InterPro" id="IPR009056">
    <property type="entry name" value="Cyt_c-like_dom"/>
</dbReference>
<gene>
    <name evidence="7" type="ORF">Mal4_54380</name>
</gene>
<dbReference type="PROSITE" id="PS51007">
    <property type="entry name" value="CYTC"/>
    <property type="match status" value="1"/>
</dbReference>
<feature type="region of interest" description="Disordered" evidence="5">
    <location>
        <begin position="789"/>
        <end position="809"/>
    </location>
</feature>
<evidence type="ECO:0000256" key="1">
    <source>
        <dbReference type="ARBA" id="ARBA00022617"/>
    </source>
</evidence>
<feature type="compositionally biased region" description="Low complexity" evidence="5">
    <location>
        <begin position="800"/>
        <end position="809"/>
    </location>
</feature>
<dbReference type="GO" id="GO:0046872">
    <property type="term" value="F:metal ion binding"/>
    <property type="evidence" value="ECO:0007669"/>
    <property type="project" value="UniProtKB-KW"/>
</dbReference>
<feature type="domain" description="Cytochrome c" evidence="6">
    <location>
        <begin position="55"/>
        <end position="135"/>
    </location>
</feature>
<dbReference type="InterPro" id="IPR013036">
    <property type="entry name" value="DUF1587"/>
</dbReference>
<keyword evidence="8" id="KW-1185">Reference proteome</keyword>
<name>A0A517ZEZ4_9PLAN</name>
<dbReference type="Pfam" id="PF13442">
    <property type="entry name" value="Cytochrome_CBB3"/>
    <property type="match status" value="1"/>
</dbReference>
<evidence type="ECO:0000256" key="4">
    <source>
        <dbReference type="PROSITE-ProRule" id="PRU00433"/>
    </source>
</evidence>
<dbReference type="InterPro" id="IPR013042">
    <property type="entry name" value="DUF1592"/>
</dbReference>
<sequence>MAASLGRRLRSPRWAAAGTAVAIVTLAFLFGQSWRPGPVGEHGQLQAAADDAPLDYTTQIRPFFEKYCFDCHSGEFADEGLAFDEYKNVAAILSDRKRWEKVYDLVRVGAMPPADMEQPSDEERQKIVDWLDHTLFFVDCEAGPDPGRVTIRRLNRNEYNNTIRDLVGVDFEPANDFPSDDVGYGFDNIGDVLSLPPLLLEKYLDAAEQVADKAIVTPESIQIQHKVIAADFQTEGAVHDGRRGTKSLVSRGTVSSEVEFPASGDYIVRIVAGADQAGDEPAKMAARVGEENEKVFEIKEHRKPGEYELKVHVSAGKHRVSASFINDYYNPDAEDGRKDRNLFVRSFEIEGPFGLPDDLPESHRRLIVVRPGADVSFEEAARQNLAKLLPRAFRQPVTDQEIDDYAKFVQLAVDQEQSFERGMQIALQAALVSPRFLFRVEHDERPNDPGAVHSVSDFELASRLSYFLWSSMPDDELLELARQGVLHRRDVITKQVDRMMADPRSSALIENFASQWLGLRKLTTDDVSPDPDLFPEFDEQLRRDMWKETEMFFASVVREDRPLIELLDGRYTFVNGRLAELYGIPDVKGDEFQRVSLDGLPRAGLLTQPSILTLTSYPRRTSPVIRGDWVLANLLGDEPPDPPPLVPGLEETQESNPDLPLRKQLEIHRQDPGCASCHKLMDDIGFGLENFDPIGRWREKEGKFEVDSSGVLPTGETFEGPIELITILRNRREEFCRCFTEKLLTFALGRGLEFYDRCAVDTIMGESAQQDYRFSAVLKAIVTSEPFLMRRGEAPPAEDPPASEQTAAE</sequence>
<proteinExistence type="predicted"/>
<dbReference type="InterPro" id="IPR036909">
    <property type="entry name" value="Cyt_c-like_dom_sf"/>
</dbReference>
<dbReference type="Pfam" id="PF16841">
    <property type="entry name" value="CBM60"/>
    <property type="match status" value="1"/>
</dbReference>
<dbReference type="GO" id="GO:0020037">
    <property type="term" value="F:heme binding"/>
    <property type="evidence" value="ECO:0007669"/>
    <property type="project" value="InterPro"/>
</dbReference>
<dbReference type="KEGG" id="mri:Mal4_54380"/>
<keyword evidence="1 4" id="KW-0349">Heme</keyword>
<organism evidence="7 8">
    <name type="scientific">Maioricimonas rarisocia</name>
    <dbReference type="NCBI Taxonomy" id="2528026"/>
    <lineage>
        <taxon>Bacteria</taxon>
        <taxon>Pseudomonadati</taxon>
        <taxon>Planctomycetota</taxon>
        <taxon>Planctomycetia</taxon>
        <taxon>Planctomycetales</taxon>
        <taxon>Planctomycetaceae</taxon>
        <taxon>Maioricimonas</taxon>
    </lineage>
</organism>
<evidence type="ECO:0000313" key="8">
    <source>
        <dbReference type="Proteomes" id="UP000320496"/>
    </source>
</evidence>
<evidence type="ECO:0000256" key="2">
    <source>
        <dbReference type="ARBA" id="ARBA00022723"/>
    </source>
</evidence>